<dbReference type="GO" id="GO:2001136">
    <property type="term" value="P:negative regulation of endocytic recycling"/>
    <property type="evidence" value="ECO:0007669"/>
    <property type="project" value="TreeGrafter"/>
</dbReference>
<dbReference type="GO" id="GO:0005096">
    <property type="term" value="F:GTPase activator activity"/>
    <property type="evidence" value="ECO:0007669"/>
    <property type="project" value="TreeGrafter"/>
</dbReference>
<dbReference type="GO" id="GO:0005737">
    <property type="term" value="C:cytoplasm"/>
    <property type="evidence" value="ECO:0007669"/>
    <property type="project" value="TreeGrafter"/>
</dbReference>
<dbReference type="InterPro" id="IPR000198">
    <property type="entry name" value="RhoGAP_dom"/>
</dbReference>
<evidence type="ECO:0000313" key="4">
    <source>
        <dbReference type="EMBL" id="KAK2186020.1"/>
    </source>
</evidence>
<feature type="compositionally biased region" description="Acidic residues" evidence="1">
    <location>
        <begin position="92"/>
        <end position="101"/>
    </location>
</feature>
<dbReference type="SMART" id="SM00324">
    <property type="entry name" value="RhoGAP"/>
    <property type="match status" value="1"/>
</dbReference>
<feature type="domain" description="Rho-GAP" evidence="3">
    <location>
        <begin position="294"/>
        <end position="480"/>
    </location>
</feature>
<dbReference type="PROSITE" id="PS50238">
    <property type="entry name" value="RHOGAP"/>
    <property type="match status" value="1"/>
</dbReference>
<dbReference type="CDD" id="cd00170">
    <property type="entry name" value="SEC14"/>
    <property type="match status" value="1"/>
</dbReference>
<dbReference type="SUPFAM" id="SSF52087">
    <property type="entry name" value="CRAL/TRIO domain"/>
    <property type="match status" value="1"/>
</dbReference>
<dbReference type="EMBL" id="JAODUO010000215">
    <property type="protein sequence ID" value="KAK2186020.1"/>
    <property type="molecule type" value="Genomic_DNA"/>
</dbReference>
<evidence type="ECO:0000256" key="1">
    <source>
        <dbReference type="SAM" id="MobiDB-lite"/>
    </source>
</evidence>
<feature type="region of interest" description="Disordered" evidence="1">
    <location>
        <begin position="90"/>
        <end position="110"/>
    </location>
</feature>
<protein>
    <recommendedName>
        <fullName evidence="6">Rho GTPase-activating protein 1</fullName>
    </recommendedName>
</protein>
<feature type="domain" description="CRAL-TRIO" evidence="2">
    <location>
        <begin position="115"/>
        <end position="270"/>
    </location>
</feature>
<evidence type="ECO:0008006" key="6">
    <source>
        <dbReference type="Google" id="ProtNLM"/>
    </source>
</evidence>
<dbReference type="PROSITE" id="PS50191">
    <property type="entry name" value="CRAL_TRIO"/>
    <property type="match status" value="1"/>
</dbReference>
<dbReference type="InterPro" id="IPR036865">
    <property type="entry name" value="CRAL-TRIO_dom_sf"/>
</dbReference>
<dbReference type="AlphaFoldDB" id="A0AAD9UE60"/>
<keyword evidence="5" id="KW-1185">Reference proteome</keyword>
<gene>
    <name evidence="4" type="ORF">NP493_216g02031</name>
</gene>
<dbReference type="Proteomes" id="UP001209878">
    <property type="component" value="Unassembled WGS sequence"/>
</dbReference>
<dbReference type="Pfam" id="PF13716">
    <property type="entry name" value="CRAL_TRIO_2"/>
    <property type="match status" value="1"/>
</dbReference>
<dbReference type="Pfam" id="PF00620">
    <property type="entry name" value="RhoGAP"/>
    <property type="match status" value="1"/>
</dbReference>
<comment type="caution">
    <text evidence="4">The sequence shown here is derived from an EMBL/GenBank/DDBJ whole genome shotgun (WGS) entry which is preliminary data.</text>
</comment>
<dbReference type="SMART" id="SM00516">
    <property type="entry name" value="SEC14"/>
    <property type="match status" value="1"/>
</dbReference>
<reference evidence="4" key="1">
    <citation type="journal article" date="2023" name="Mol. Biol. Evol.">
        <title>Third-Generation Sequencing Reveals the Adaptive Role of the Epigenome in Three Deep-Sea Polychaetes.</title>
        <authorList>
            <person name="Perez M."/>
            <person name="Aroh O."/>
            <person name="Sun Y."/>
            <person name="Lan Y."/>
            <person name="Juniper S.K."/>
            <person name="Young C.R."/>
            <person name="Angers B."/>
            <person name="Qian P.Y."/>
        </authorList>
    </citation>
    <scope>NUCLEOTIDE SEQUENCE</scope>
    <source>
        <strain evidence="4">R07B-5</strain>
    </source>
</reference>
<dbReference type="PANTHER" id="PTHR45808:SF2">
    <property type="entry name" value="RHO GTPASE-ACTIVATING PROTEIN 68F"/>
    <property type="match status" value="1"/>
</dbReference>
<proteinExistence type="predicted"/>
<name>A0AAD9UE60_RIDPI</name>
<dbReference type="Gene3D" id="1.10.555.10">
    <property type="entry name" value="Rho GTPase activation protein"/>
    <property type="match status" value="1"/>
</dbReference>
<dbReference type="Gene3D" id="3.40.525.10">
    <property type="entry name" value="CRAL-TRIO lipid binding domain"/>
    <property type="match status" value="1"/>
</dbReference>
<feature type="region of interest" description="Disordered" evidence="1">
    <location>
        <begin position="1"/>
        <end position="20"/>
    </location>
</feature>
<organism evidence="4 5">
    <name type="scientific">Ridgeia piscesae</name>
    <name type="common">Tubeworm</name>
    <dbReference type="NCBI Taxonomy" id="27915"/>
    <lineage>
        <taxon>Eukaryota</taxon>
        <taxon>Metazoa</taxon>
        <taxon>Spiralia</taxon>
        <taxon>Lophotrochozoa</taxon>
        <taxon>Annelida</taxon>
        <taxon>Polychaeta</taxon>
        <taxon>Sedentaria</taxon>
        <taxon>Canalipalpata</taxon>
        <taxon>Sabellida</taxon>
        <taxon>Siboglinidae</taxon>
        <taxon>Ridgeia</taxon>
    </lineage>
</organism>
<dbReference type="InterPro" id="IPR001251">
    <property type="entry name" value="CRAL-TRIO_dom"/>
</dbReference>
<evidence type="ECO:0000259" key="2">
    <source>
        <dbReference type="PROSITE" id="PS50191"/>
    </source>
</evidence>
<dbReference type="SUPFAM" id="SSF48350">
    <property type="entry name" value="GTPase activation domain, GAP"/>
    <property type="match status" value="1"/>
</dbReference>
<evidence type="ECO:0000259" key="3">
    <source>
        <dbReference type="PROSITE" id="PS50238"/>
    </source>
</evidence>
<sequence length="482" mass="56147">MFAYTTEASEDSAVRRQTSREWVRQVEEPELEFDELGIELEAQDALLDLELDSEEMPEGYLHNSPAHLPYWHSKEAGLDDMDPNAAFGSDGMMDEDFEDELGSPSQVQDNDPEMEFRDIAKYGIVQVAGDDTFGRKVIVFSACRLPPRTELDHEHLLQYLKHTLDQYVENDYTLVYFHYGLNSKNKPSLSWLRQAYREFDRKYKKNLKAMYLVHATGFIKVIWKIFRPFVSVKFGRKVMYMDYLHELAQQLQLDQLMIPQRVKEHDALMLAKNKPMPVPTSIVHPPAPTQQFGVSLQFIKEHNNNELIPPVMNQCIAYLRENGLEVEGIFRRSASAVVLKKVQQLFNEGREVDFESFYDIHIPAVIMKSFLRQLPEPLLTFDLYDHIIHVQSLREQERMTEMRRLLHDELPEDNYFLLKYILQFLNEVSARSSKNLMTNQNLAVVFGPNLLWSKSEASLASMGYVNTCALLLISRYEELFVK</sequence>
<dbReference type="GO" id="GO:0007264">
    <property type="term" value="P:small GTPase-mediated signal transduction"/>
    <property type="evidence" value="ECO:0007669"/>
    <property type="project" value="TreeGrafter"/>
</dbReference>
<dbReference type="PANTHER" id="PTHR45808">
    <property type="entry name" value="RHO GTPASE-ACTIVATING PROTEIN 68F"/>
    <property type="match status" value="1"/>
</dbReference>
<dbReference type="InterPro" id="IPR008936">
    <property type="entry name" value="Rho_GTPase_activation_prot"/>
</dbReference>
<dbReference type="FunFam" id="3.40.525.10:FF:000007">
    <property type="entry name" value="rho GTPase-activating protein 1"/>
    <property type="match status" value="1"/>
</dbReference>
<accession>A0AAD9UE60</accession>
<evidence type="ECO:0000313" key="5">
    <source>
        <dbReference type="Proteomes" id="UP001209878"/>
    </source>
</evidence>